<dbReference type="EMBL" id="BAEM01000059">
    <property type="protein sequence ID" value="GAC12307.1"/>
    <property type="molecule type" value="Genomic_DNA"/>
</dbReference>
<gene>
    <name evidence="1" type="ORF">GCHA_4389</name>
</gene>
<protein>
    <submittedName>
        <fullName evidence="1">Uncharacterized protein</fullName>
    </submittedName>
</protein>
<name>A0AAV3V6C8_9ALTE</name>
<organism evidence="1 2">
    <name type="scientific">Paraglaciecola chathamensis S18K6</name>
    <dbReference type="NCBI Taxonomy" id="1127672"/>
    <lineage>
        <taxon>Bacteria</taxon>
        <taxon>Pseudomonadati</taxon>
        <taxon>Pseudomonadota</taxon>
        <taxon>Gammaproteobacteria</taxon>
        <taxon>Alteromonadales</taxon>
        <taxon>Alteromonadaceae</taxon>
        <taxon>Paraglaciecola</taxon>
    </lineage>
</organism>
<sequence>MDGVAGAQHHGWVVLQISCKALELNATRWIWFLHVGVALRDSA</sequence>
<dbReference type="AlphaFoldDB" id="A0AAV3V6C8"/>
<evidence type="ECO:0000313" key="1">
    <source>
        <dbReference type="EMBL" id="GAC12307.1"/>
    </source>
</evidence>
<dbReference type="Proteomes" id="UP000006320">
    <property type="component" value="Unassembled WGS sequence"/>
</dbReference>
<proteinExistence type="predicted"/>
<comment type="caution">
    <text evidence="1">The sequence shown here is derived from an EMBL/GenBank/DDBJ whole genome shotgun (WGS) entry which is preliminary data.</text>
</comment>
<evidence type="ECO:0000313" key="2">
    <source>
        <dbReference type="Proteomes" id="UP000006320"/>
    </source>
</evidence>
<accession>A0AAV3V6C8</accession>
<reference evidence="1 2" key="1">
    <citation type="journal article" date="2017" name="Antonie Van Leeuwenhoek">
        <title>Rhizobium rhizosphaerae sp. nov., a novel species isolated from rice rhizosphere.</title>
        <authorList>
            <person name="Zhao J.J."/>
            <person name="Zhang J."/>
            <person name="Zhang R.J."/>
            <person name="Zhang C.W."/>
            <person name="Yin H.Q."/>
            <person name="Zhang X.X."/>
        </authorList>
    </citation>
    <scope>NUCLEOTIDE SEQUENCE [LARGE SCALE GENOMIC DNA]</scope>
    <source>
        <strain evidence="1 2">S18K6</strain>
    </source>
</reference>